<sequence length="193" mass="22106">MANFVGGEVTQLLEASGDVDIDLENVSCESSTIFLISIWRKRQLEAVRMQEARDALEREVKAYHHFRIPHEVTVHHESWTSINFALILLISSNSYCSHCDRCKVCGSHKYARVFLRVMVAIFIQFSAFLGLLFECCLCHLVRLLIFQWASRHPRQRGCNFGVCCIRNPIGFEFWTPHLASAGLLILQVLDSSF</sequence>
<keyword evidence="2" id="KW-1185">Reference proteome</keyword>
<reference evidence="1" key="1">
    <citation type="submission" date="2020-06" db="EMBL/GenBank/DDBJ databases">
        <title>WGS assembly of Ceratodon purpureus strain R40.</title>
        <authorList>
            <person name="Carey S.B."/>
            <person name="Jenkins J."/>
            <person name="Shu S."/>
            <person name="Lovell J.T."/>
            <person name="Sreedasyam A."/>
            <person name="Maumus F."/>
            <person name="Tiley G.P."/>
            <person name="Fernandez-Pozo N."/>
            <person name="Barry K."/>
            <person name="Chen C."/>
            <person name="Wang M."/>
            <person name="Lipzen A."/>
            <person name="Daum C."/>
            <person name="Saski C.A."/>
            <person name="Payton A.C."/>
            <person name="Mcbreen J.C."/>
            <person name="Conrad R.E."/>
            <person name="Kollar L.M."/>
            <person name="Olsson S."/>
            <person name="Huttunen S."/>
            <person name="Landis J.B."/>
            <person name="Wickett N.J."/>
            <person name="Johnson M.G."/>
            <person name="Rensing S.A."/>
            <person name="Grimwood J."/>
            <person name="Schmutz J."/>
            <person name="Mcdaniel S.F."/>
        </authorList>
    </citation>
    <scope>NUCLEOTIDE SEQUENCE</scope>
    <source>
        <strain evidence="1">R40</strain>
    </source>
</reference>
<comment type="caution">
    <text evidence="1">The sequence shown here is derived from an EMBL/GenBank/DDBJ whole genome shotgun (WGS) entry which is preliminary data.</text>
</comment>
<organism evidence="1 2">
    <name type="scientific">Ceratodon purpureus</name>
    <name type="common">Fire moss</name>
    <name type="synonym">Dicranum purpureum</name>
    <dbReference type="NCBI Taxonomy" id="3225"/>
    <lineage>
        <taxon>Eukaryota</taxon>
        <taxon>Viridiplantae</taxon>
        <taxon>Streptophyta</taxon>
        <taxon>Embryophyta</taxon>
        <taxon>Bryophyta</taxon>
        <taxon>Bryophytina</taxon>
        <taxon>Bryopsida</taxon>
        <taxon>Dicranidae</taxon>
        <taxon>Pseudoditrichales</taxon>
        <taxon>Ditrichaceae</taxon>
        <taxon>Ceratodon</taxon>
    </lineage>
</organism>
<name>A0A8T0GTS2_CERPU</name>
<dbReference type="Proteomes" id="UP000822688">
    <property type="component" value="Chromosome 8"/>
</dbReference>
<proteinExistence type="predicted"/>
<dbReference type="EMBL" id="CM026429">
    <property type="protein sequence ID" value="KAG0563076.1"/>
    <property type="molecule type" value="Genomic_DNA"/>
</dbReference>
<gene>
    <name evidence="1" type="ORF">KC19_8G003400</name>
</gene>
<evidence type="ECO:0000313" key="2">
    <source>
        <dbReference type="Proteomes" id="UP000822688"/>
    </source>
</evidence>
<dbReference type="AlphaFoldDB" id="A0A8T0GTS2"/>
<evidence type="ECO:0000313" key="1">
    <source>
        <dbReference type="EMBL" id="KAG0563076.1"/>
    </source>
</evidence>
<accession>A0A8T0GTS2</accession>
<protein>
    <submittedName>
        <fullName evidence="1">Uncharacterized protein</fullName>
    </submittedName>
</protein>